<accession>A0A382I4M2</accession>
<gene>
    <name evidence="2" type="ORF">METZ01_LOCUS247083</name>
</gene>
<reference evidence="2" key="1">
    <citation type="submission" date="2018-05" db="EMBL/GenBank/DDBJ databases">
        <authorList>
            <person name="Lanie J.A."/>
            <person name="Ng W.-L."/>
            <person name="Kazmierczak K.M."/>
            <person name="Andrzejewski T.M."/>
            <person name="Davidsen T.M."/>
            <person name="Wayne K.J."/>
            <person name="Tettelin H."/>
            <person name="Glass J.I."/>
            <person name="Rusch D."/>
            <person name="Podicherti R."/>
            <person name="Tsui H.-C.T."/>
            <person name="Winkler M.E."/>
        </authorList>
    </citation>
    <scope>NUCLEOTIDE SEQUENCE</scope>
</reference>
<keyword evidence="1" id="KW-0472">Membrane</keyword>
<protein>
    <submittedName>
        <fullName evidence="2">Uncharacterized protein</fullName>
    </submittedName>
</protein>
<proteinExistence type="predicted"/>
<feature type="non-terminal residue" evidence="2">
    <location>
        <position position="154"/>
    </location>
</feature>
<sequence length="154" mass="17211">MIVNWKYALQRCRSRLMSSPAACLLLSLHLFLLIGLPYTVPLYLMSGIGVGFGRLLAFRWTEALPVGVCVWIGCYIPVMHLLSLAGWYGQLGPTFVLLLSVAVSVAGIFRERDCATPQQEASAGKYRFLSIVPLLIVMGLTIVHGYLFWLCSWW</sequence>
<dbReference type="AlphaFoldDB" id="A0A382I4M2"/>
<keyword evidence="1" id="KW-1133">Transmembrane helix</keyword>
<organism evidence="2">
    <name type="scientific">marine metagenome</name>
    <dbReference type="NCBI Taxonomy" id="408172"/>
    <lineage>
        <taxon>unclassified sequences</taxon>
        <taxon>metagenomes</taxon>
        <taxon>ecological metagenomes</taxon>
    </lineage>
</organism>
<dbReference type="EMBL" id="UINC01065010">
    <property type="protein sequence ID" value="SVB94229.1"/>
    <property type="molecule type" value="Genomic_DNA"/>
</dbReference>
<feature type="transmembrane region" description="Helical" evidence="1">
    <location>
        <begin position="16"/>
        <end position="34"/>
    </location>
</feature>
<feature type="transmembrane region" description="Helical" evidence="1">
    <location>
        <begin position="129"/>
        <end position="149"/>
    </location>
</feature>
<evidence type="ECO:0000313" key="2">
    <source>
        <dbReference type="EMBL" id="SVB94229.1"/>
    </source>
</evidence>
<feature type="transmembrane region" description="Helical" evidence="1">
    <location>
        <begin position="91"/>
        <end position="109"/>
    </location>
</feature>
<name>A0A382I4M2_9ZZZZ</name>
<evidence type="ECO:0000256" key="1">
    <source>
        <dbReference type="SAM" id="Phobius"/>
    </source>
</evidence>
<keyword evidence="1" id="KW-0812">Transmembrane</keyword>